<sequence>MPGKGESLSLNASVTMATPENNIAEKVESSSETREEKKNLITLSMKERGESSSSYQSETMEKFKNLDISIEEISFSKDFLTIEKLKNLSILDLMEEQNKNRPRKSEQLSSRSFSP</sequence>
<organism evidence="2 3">
    <name type="scientific">Nelumbo nucifera</name>
    <name type="common">Sacred lotus</name>
    <dbReference type="NCBI Taxonomy" id="4432"/>
    <lineage>
        <taxon>Eukaryota</taxon>
        <taxon>Viridiplantae</taxon>
        <taxon>Streptophyta</taxon>
        <taxon>Embryophyta</taxon>
        <taxon>Tracheophyta</taxon>
        <taxon>Spermatophyta</taxon>
        <taxon>Magnoliopsida</taxon>
        <taxon>Proteales</taxon>
        <taxon>Nelumbonaceae</taxon>
        <taxon>Nelumbo</taxon>
    </lineage>
</organism>
<name>A0A822XZY5_NELNU</name>
<dbReference type="EMBL" id="DUZY01000001">
    <property type="protein sequence ID" value="DAD24599.1"/>
    <property type="molecule type" value="Genomic_DNA"/>
</dbReference>
<feature type="region of interest" description="Disordered" evidence="1">
    <location>
        <begin position="94"/>
        <end position="115"/>
    </location>
</feature>
<feature type="compositionally biased region" description="Basic and acidic residues" evidence="1">
    <location>
        <begin position="96"/>
        <end position="106"/>
    </location>
</feature>
<dbReference type="Proteomes" id="UP000607653">
    <property type="component" value="Unassembled WGS sequence"/>
</dbReference>
<gene>
    <name evidence="2" type="ORF">HUJ06_026063</name>
</gene>
<evidence type="ECO:0000256" key="1">
    <source>
        <dbReference type="SAM" id="MobiDB-lite"/>
    </source>
</evidence>
<proteinExistence type="predicted"/>
<evidence type="ECO:0000313" key="3">
    <source>
        <dbReference type="Proteomes" id="UP000607653"/>
    </source>
</evidence>
<dbReference type="AlphaFoldDB" id="A0A822XZY5"/>
<feature type="compositionally biased region" description="Basic and acidic residues" evidence="1">
    <location>
        <begin position="23"/>
        <end position="50"/>
    </location>
</feature>
<comment type="caution">
    <text evidence="2">The sequence shown here is derived from an EMBL/GenBank/DDBJ whole genome shotgun (WGS) entry which is preliminary data.</text>
</comment>
<keyword evidence="3" id="KW-1185">Reference proteome</keyword>
<protein>
    <submittedName>
        <fullName evidence="2">Uncharacterized protein</fullName>
    </submittedName>
</protein>
<feature type="region of interest" description="Disordered" evidence="1">
    <location>
        <begin position="1"/>
        <end position="57"/>
    </location>
</feature>
<reference evidence="2 3" key="1">
    <citation type="journal article" date="2020" name="Mol. Biol. Evol.">
        <title>Distinct Expression and Methylation Patterns for Genes with Different Fates following a Single Whole-Genome Duplication in Flowering Plants.</title>
        <authorList>
            <person name="Shi T."/>
            <person name="Rahmani R.S."/>
            <person name="Gugger P.F."/>
            <person name="Wang M."/>
            <person name="Li H."/>
            <person name="Zhang Y."/>
            <person name="Li Z."/>
            <person name="Wang Q."/>
            <person name="Van de Peer Y."/>
            <person name="Marchal K."/>
            <person name="Chen J."/>
        </authorList>
    </citation>
    <scope>NUCLEOTIDE SEQUENCE [LARGE SCALE GENOMIC DNA]</scope>
    <source>
        <tissue evidence="2">Leaf</tissue>
    </source>
</reference>
<accession>A0A822XZY5</accession>
<feature type="compositionally biased region" description="Polar residues" evidence="1">
    <location>
        <begin position="8"/>
        <end position="21"/>
    </location>
</feature>
<evidence type="ECO:0000313" key="2">
    <source>
        <dbReference type="EMBL" id="DAD24599.1"/>
    </source>
</evidence>